<evidence type="ECO:0000313" key="7">
    <source>
        <dbReference type="Proteomes" id="UP000502508"/>
    </source>
</evidence>
<dbReference type="InterPro" id="IPR036188">
    <property type="entry name" value="FAD/NAD-bd_sf"/>
</dbReference>
<organism evidence="6 7">
    <name type="scientific">Phytohabitans flavus</name>
    <dbReference type="NCBI Taxonomy" id="1076124"/>
    <lineage>
        <taxon>Bacteria</taxon>
        <taxon>Bacillati</taxon>
        <taxon>Actinomycetota</taxon>
        <taxon>Actinomycetes</taxon>
        <taxon>Micromonosporales</taxon>
        <taxon>Micromonosporaceae</taxon>
    </lineage>
</organism>
<evidence type="ECO:0000259" key="5">
    <source>
        <dbReference type="Pfam" id="PF01266"/>
    </source>
</evidence>
<name>A0A6F8XMH8_9ACTN</name>
<feature type="domain" description="FAD dependent oxidoreductase" evidence="5">
    <location>
        <begin position="2"/>
        <end position="325"/>
    </location>
</feature>
<dbReference type="GO" id="GO:0008115">
    <property type="term" value="F:sarcosine oxidase activity"/>
    <property type="evidence" value="ECO:0007669"/>
    <property type="project" value="TreeGrafter"/>
</dbReference>
<evidence type="ECO:0000256" key="3">
    <source>
        <dbReference type="ARBA" id="ARBA00022827"/>
    </source>
</evidence>
<reference evidence="6 7" key="1">
    <citation type="submission" date="2020-03" db="EMBL/GenBank/DDBJ databases">
        <title>Whole genome shotgun sequence of Phytohabitans flavus NBRC 107702.</title>
        <authorList>
            <person name="Komaki H."/>
            <person name="Tamura T."/>
        </authorList>
    </citation>
    <scope>NUCLEOTIDE SEQUENCE [LARGE SCALE GENOMIC DNA]</scope>
    <source>
        <strain evidence="6 7">NBRC 107702</strain>
    </source>
</reference>
<keyword evidence="4" id="KW-0560">Oxidoreductase</keyword>
<dbReference type="PANTHER" id="PTHR10961">
    <property type="entry name" value="PEROXISOMAL SARCOSINE OXIDASE"/>
    <property type="match status" value="1"/>
</dbReference>
<reference evidence="6 7" key="2">
    <citation type="submission" date="2020-03" db="EMBL/GenBank/DDBJ databases">
        <authorList>
            <person name="Ichikawa N."/>
            <person name="Kimura A."/>
            <person name="Kitahashi Y."/>
            <person name="Uohara A."/>
        </authorList>
    </citation>
    <scope>NUCLEOTIDE SEQUENCE [LARGE SCALE GENOMIC DNA]</scope>
    <source>
        <strain evidence="6 7">NBRC 107702</strain>
    </source>
</reference>
<dbReference type="Gene3D" id="3.50.50.60">
    <property type="entry name" value="FAD/NAD(P)-binding domain"/>
    <property type="match status" value="1"/>
</dbReference>
<dbReference type="Gene3D" id="3.30.9.10">
    <property type="entry name" value="D-Amino Acid Oxidase, subunit A, domain 2"/>
    <property type="match status" value="1"/>
</dbReference>
<keyword evidence="7" id="KW-1185">Reference proteome</keyword>
<dbReference type="AlphaFoldDB" id="A0A6F8XMH8"/>
<gene>
    <name evidence="6" type="ORF">Pflav_014260</name>
</gene>
<accession>A0A6F8XMH8</accession>
<evidence type="ECO:0000256" key="2">
    <source>
        <dbReference type="ARBA" id="ARBA00022630"/>
    </source>
</evidence>
<dbReference type="GO" id="GO:0050660">
    <property type="term" value="F:flavin adenine dinucleotide binding"/>
    <property type="evidence" value="ECO:0007669"/>
    <property type="project" value="InterPro"/>
</dbReference>
<dbReference type="InterPro" id="IPR045170">
    <property type="entry name" value="MTOX"/>
</dbReference>
<dbReference type="Pfam" id="PF01266">
    <property type="entry name" value="DAO"/>
    <property type="match status" value="1"/>
</dbReference>
<evidence type="ECO:0000313" key="6">
    <source>
        <dbReference type="EMBL" id="BCB75016.1"/>
    </source>
</evidence>
<protein>
    <recommendedName>
        <fullName evidence="5">FAD dependent oxidoreductase domain-containing protein</fullName>
    </recommendedName>
</protein>
<keyword evidence="3" id="KW-0274">FAD</keyword>
<dbReference type="SUPFAM" id="SSF51905">
    <property type="entry name" value="FAD/NAD(P)-binding domain"/>
    <property type="match status" value="1"/>
</dbReference>
<proteinExistence type="predicted"/>
<dbReference type="PANTHER" id="PTHR10961:SF7">
    <property type="entry name" value="FAD DEPENDENT OXIDOREDUCTASE DOMAIN-CONTAINING PROTEIN"/>
    <property type="match status" value="1"/>
</dbReference>
<dbReference type="Proteomes" id="UP000502508">
    <property type="component" value="Chromosome"/>
</dbReference>
<dbReference type="KEGG" id="pfla:Pflav_014260"/>
<dbReference type="InterPro" id="IPR006076">
    <property type="entry name" value="FAD-dep_OxRdtase"/>
</dbReference>
<evidence type="ECO:0000256" key="1">
    <source>
        <dbReference type="ARBA" id="ARBA00001974"/>
    </source>
</evidence>
<dbReference type="EMBL" id="AP022870">
    <property type="protein sequence ID" value="BCB75016.1"/>
    <property type="molecule type" value="Genomic_DNA"/>
</dbReference>
<comment type="cofactor">
    <cofactor evidence="1">
        <name>FAD</name>
        <dbReference type="ChEBI" id="CHEBI:57692"/>
    </cofactor>
</comment>
<evidence type="ECO:0000256" key="4">
    <source>
        <dbReference type="ARBA" id="ARBA00023002"/>
    </source>
</evidence>
<sequence>MIGAGVVGLASAAALLERGHDVVCLDRLGPMAERSTGTSRIFRLAHGSAALVDLARQARAGWARWSEAAGRPLIRDVGCLISGAVTLEWTACMRKAGAPFEVVGPDWPELGLPVRRAPDVLLHDTTGGAIETVNAGTYLVGRLGEALRVAAVYALEQRGSGARVHTPDGPFDADAVLIAAGAGTSPLAAQVGIYTPTVLQHHVRFTFATSRGGPLRSWIDETPGVPSTYQHMAGPGRWTVGGLFGNATVAWEVGRDEAVRTSREAVVDYVREHLDGVEPTVLDELYCTTMAELGDGFHLRRNGPFTAVYGDNLFKFAPLLGDLLATAVTEGTDDAVDYL</sequence>
<keyword evidence="2" id="KW-0285">Flavoprotein</keyword>